<comment type="caution">
    <text evidence="2">The sequence shown here is derived from an EMBL/GenBank/DDBJ whole genome shotgun (WGS) entry which is preliminary data.</text>
</comment>
<name>A0ABU6MLB7_9BACI</name>
<dbReference type="PANTHER" id="PTHR18964:SF165">
    <property type="entry name" value="BETA-GLUCOSIDE KINASE"/>
    <property type="match status" value="1"/>
</dbReference>
<dbReference type="PANTHER" id="PTHR18964">
    <property type="entry name" value="ROK (REPRESSOR, ORF, KINASE) FAMILY"/>
    <property type="match status" value="1"/>
</dbReference>
<dbReference type="SUPFAM" id="SSF53067">
    <property type="entry name" value="Actin-like ATPase domain"/>
    <property type="match status" value="1"/>
</dbReference>
<comment type="similarity">
    <text evidence="1">Belongs to the ROK (NagC/XylR) family.</text>
</comment>
<dbReference type="Pfam" id="PF00480">
    <property type="entry name" value="ROK"/>
    <property type="match status" value="1"/>
</dbReference>
<dbReference type="RefSeq" id="WP_066269627.1">
    <property type="nucleotide sequence ID" value="NZ_JARMAB010000034.1"/>
</dbReference>
<dbReference type="InterPro" id="IPR043129">
    <property type="entry name" value="ATPase_NBD"/>
</dbReference>
<dbReference type="EMBL" id="JARMAB010000034">
    <property type="protein sequence ID" value="MED1205482.1"/>
    <property type="molecule type" value="Genomic_DNA"/>
</dbReference>
<sequence>MKRVLSIDVGGTFTKYGLIDHHSHISHYNTVATESIKEDPIAFFHSIIRQFETDIKAVAFSLPGYIDNTTGTITNGATLKKLTGVHLESVLNTNKKIFIENDANCAAFSELSLKSQDRPHTFIYITLGTGIGGAFVHNNKCYRGMSNRSCEFGSMVLDSQQGTTLNWNRLGSVPLLKKEISKVIHRDMEEKEFHHILQNYNALEWNEDEEAETLVHQFYRSHSIGVSNLLQIFNPPAVYFSGGITNLENFIPNLSVHLKKIYPDTHTVRLATAGYKDKAGLIGAALLFFKKHHSL</sequence>
<reference evidence="2 3" key="1">
    <citation type="submission" date="2023-03" db="EMBL/GenBank/DDBJ databases">
        <title>Bacillus Genome Sequencing.</title>
        <authorList>
            <person name="Dunlap C."/>
        </authorList>
    </citation>
    <scope>NUCLEOTIDE SEQUENCE [LARGE SCALE GENOMIC DNA]</scope>
    <source>
        <strain evidence="2 3">B-23453</strain>
    </source>
</reference>
<dbReference type="Gene3D" id="3.30.420.40">
    <property type="match status" value="2"/>
</dbReference>
<keyword evidence="3" id="KW-1185">Reference proteome</keyword>
<organism evidence="2 3">
    <name type="scientific">Heyndrickxia acidicola</name>
    <dbReference type="NCBI Taxonomy" id="209389"/>
    <lineage>
        <taxon>Bacteria</taxon>
        <taxon>Bacillati</taxon>
        <taxon>Bacillota</taxon>
        <taxon>Bacilli</taxon>
        <taxon>Bacillales</taxon>
        <taxon>Bacillaceae</taxon>
        <taxon>Heyndrickxia</taxon>
    </lineage>
</organism>
<proteinExistence type="inferred from homology"/>
<dbReference type="InterPro" id="IPR000600">
    <property type="entry name" value="ROK"/>
</dbReference>
<evidence type="ECO:0000256" key="1">
    <source>
        <dbReference type="ARBA" id="ARBA00006479"/>
    </source>
</evidence>
<dbReference type="Proteomes" id="UP001341444">
    <property type="component" value="Unassembled WGS sequence"/>
</dbReference>
<protein>
    <submittedName>
        <fullName evidence="2">ROK family protein</fullName>
    </submittedName>
</protein>
<gene>
    <name evidence="2" type="ORF">P4T90_20815</name>
</gene>
<accession>A0ABU6MLB7</accession>
<evidence type="ECO:0000313" key="2">
    <source>
        <dbReference type="EMBL" id="MED1205482.1"/>
    </source>
</evidence>
<evidence type="ECO:0000313" key="3">
    <source>
        <dbReference type="Proteomes" id="UP001341444"/>
    </source>
</evidence>